<dbReference type="Proteomes" id="UP001499895">
    <property type="component" value="Unassembled WGS sequence"/>
</dbReference>
<comment type="caution">
    <text evidence="3">The sequence shown here is derived from an EMBL/GenBank/DDBJ whole genome shotgun (WGS) entry which is preliminary data.</text>
</comment>
<evidence type="ECO:0000313" key="4">
    <source>
        <dbReference type="Proteomes" id="UP001499895"/>
    </source>
</evidence>
<keyword evidence="2" id="KW-0472">Membrane</keyword>
<name>A0ABN1A689_9ACTN</name>
<evidence type="ECO:0000256" key="1">
    <source>
        <dbReference type="ARBA" id="ARBA00022801"/>
    </source>
</evidence>
<dbReference type="EMBL" id="BAAAHB010000034">
    <property type="protein sequence ID" value="GAA0468542.1"/>
    <property type="molecule type" value="Genomic_DNA"/>
</dbReference>
<dbReference type="CDD" id="cd05829">
    <property type="entry name" value="Sortase_F"/>
    <property type="match status" value="1"/>
</dbReference>
<proteinExistence type="predicted"/>
<dbReference type="RefSeq" id="WP_344091187.1">
    <property type="nucleotide sequence ID" value="NZ_BAAAHB010000034.1"/>
</dbReference>
<dbReference type="Gene3D" id="2.40.260.10">
    <property type="entry name" value="Sortase"/>
    <property type="match status" value="1"/>
</dbReference>
<keyword evidence="4" id="KW-1185">Reference proteome</keyword>
<protein>
    <submittedName>
        <fullName evidence="3">Class F sortase</fullName>
    </submittedName>
</protein>
<evidence type="ECO:0000313" key="3">
    <source>
        <dbReference type="EMBL" id="GAA0468542.1"/>
    </source>
</evidence>
<keyword evidence="2" id="KW-0812">Transmembrane</keyword>
<sequence>MSEAPAAGRGRLLTGVAWAVLLLILWLWGREVTDGRGTATPTAGDVAAAGRPDTHPLPPAHAPIPGAHPQGLAIEAAGVRAPIEDRGLDPLGAVQPPPYGRPGAVGWYRGGPEPGTRGAAVLVGHVDTERAPAVFSGLGDLTPGETITVARADGSTAEFTVEDVAVFTKDRFDARKVYGPRERDRAELRLITCGGDYDRARRSYAANVVVSAYLTGTGRA</sequence>
<organism evidence="3 4">
    <name type="scientific">Streptomyces stramineus</name>
    <dbReference type="NCBI Taxonomy" id="173861"/>
    <lineage>
        <taxon>Bacteria</taxon>
        <taxon>Bacillati</taxon>
        <taxon>Actinomycetota</taxon>
        <taxon>Actinomycetes</taxon>
        <taxon>Kitasatosporales</taxon>
        <taxon>Streptomycetaceae</taxon>
        <taxon>Streptomyces</taxon>
    </lineage>
</organism>
<reference evidence="3 4" key="1">
    <citation type="journal article" date="2019" name="Int. J. Syst. Evol. Microbiol.">
        <title>The Global Catalogue of Microorganisms (GCM) 10K type strain sequencing project: providing services to taxonomists for standard genome sequencing and annotation.</title>
        <authorList>
            <consortium name="The Broad Institute Genomics Platform"/>
            <consortium name="The Broad Institute Genome Sequencing Center for Infectious Disease"/>
            <person name="Wu L."/>
            <person name="Ma J."/>
        </authorList>
    </citation>
    <scope>NUCLEOTIDE SEQUENCE [LARGE SCALE GENOMIC DNA]</scope>
    <source>
        <strain evidence="3 4">JCM 10649</strain>
    </source>
</reference>
<dbReference type="InterPro" id="IPR023365">
    <property type="entry name" value="Sortase_dom-sf"/>
</dbReference>
<dbReference type="Pfam" id="PF04203">
    <property type="entry name" value="Sortase"/>
    <property type="match status" value="1"/>
</dbReference>
<gene>
    <name evidence="3" type="ORF">GCM10009544_33480</name>
</gene>
<keyword evidence="1" id="KW-0378">Hydrolase</keyword>
<feature type="transmembrane region" description="Helical" evidence="2">
    <location>
        <begin position="12"/>
        <end position="29"/>
    </location>
</feature>
<dbReference type="SUPFAM" id="SSF63817">
    <property type="entry name" value="Sortase"/>
    <property type="match status" value="1"/>
</dbReference>
<keyword evidence="2" id="KW-1133">Transmembrane helix</keyword>
<dbReference type="InterPro" id="IPR042001">
    <property type="entry name" value="Sortase_F"/>
</dbReference>
<dbReference type="NCBIfam" id="NF033748">
    <property type="entry name" value="class_F_sortase"/>
    <property type="match status" value="1"/>
</dbReference>
<dbReference type="InterPro" id="IPR005754">
    <property type="entry name" value="Sortase"/>
</dbReference>
<accession>A0ABN1A689</accession>
<evidence type="ECO:0000256" key="2">
    <source>
        <dbReference type="SAM" id="Phobius"/>
    </source>
</evidence>